<dbReference type="PANTHER" id="PTHR41878">
    <property type="entry name" value="LEXA REPRESSOR-RELATED"/>
    <property type="match status" value="1"/>
</dbReference>
<dbReference type="Gene3D" id="3.10.290.30">
    <property type="entry name" value="MM3350-like"/>
    <property type="match status" value="1"/>
</dbReference>
<dbReference type="RefSeq" id="WP_083373362.1">
    <property type="nucleotide sequence ID" value="NZ_LT608328.1"/>
</dbReference>
<evidence type="ECO:0000259" key="1">
    <source>
        <dbReference type="Pfam" id="PF07929"/>
    </source>
</evidence>
<dbReference type="STRING" id="1642646.ING2E5A_2849"/>
<accession>A0A1G4GAR3</accession>
<sequence length="446" mass="52440">MILPHIIEQIMVTAFYTKGVIGLNRLDEDDLEQIPILRQVVCLCHFIREENGTLKLTNTGNLPLKVVREMYLTGVRDWYYTKYPEKRIKETDARFVMIARDLATVSGIIRKRNNALLLTRKGEKLLADRQLLLETLIRDFVHLFDLSRYDGYEFTPGLGFRDAGLSLLVFDRVRRQMPGESPSDMDYAKGYFDMRPDAYEGMRSIDCYLFRTYRNFMELFGLVTTDQKWNREENRMVMTIQPTPLFDRMISIRDDYDRIGVRMSPELKICRLKITLRGTNPPVWRRIQVPSSMLLSDLHYLIQYIMGWEDAHLHEFEKEEVCYTDEVNEELPSVQYGGIRIADLLKEIGDKMIYRYDFGDNWQHDIELEEMTIPQVGREYRVCTEGARRCPPEDCGGVHGYQQMLQILNDPDDPEREEYLYWLGGPYDPDEWKSSLLNLSLHVSAD</sequence>
<keyword evidence="3" id="KW-1185">Reference proteome</keyword>
<name>A0A1G4GAR3_9BACT</name>
<proteinExistence type="predicted"/>
<dbReference type="InterPro" id="IPR024047">
    <property type="entry name" value="MM3350-like_sf"/>
</dbReference>
<dbReference type="KEGG" id="pmuc:ING2E5A_2849"/>
<dbReference type="InterPro" id="IPR012912">
    <property type="entry name" value="Plasmid_pRiA4b_Orf3-like"/>
</dbReference>
<dbReference type="SUPFAM" id="SSF159941">
    <property type="entry name" value="MM3350-like"/>
    <property type="match status" value="1"/>
</dbReference>
<dbReference type="EMBL" id="LT608328">
    <property type="protein sequence ID" value="SCM59644.1"/>
    <property type="molecule type" value="Genomic_DNA"/>
</dbReference>
<dbReference type="Proteomes" id="UP000178485">
    <property type="component" value="Chromosome i"/>
</dbReference>
<reference evidence="2 3" key="1">
    <citation type="submission" date="2016-08" db="EMBL/GenBank/DDBJ databases">
        <authorList>
            <person name="Seilhamer J.J."/>
        </authorList>
    </citation>
    <scope>NUCLEOTIDE SEQUENCE [LARGE SCALE GENOMIC DNA]</scope>
    <source>
        <strain evidence="2">ING2-E5A</strain>
    </source>
</reference>
<feature type="domain" description="Plasmid pRiA4b Orf3-like" evidence="1">
    <location>
        <begin position="269"/>
        <end position="431"/>
    </location>
</feature>
<protein>
    <recommendedName>
        <fullName evidence="1">Plasmid pRiA4b Orf3-like domain-containing protein</fullName>
    </recommendedName>
</protein>
<evidence type="ECO:0000313" key="3">
    <source>
        <dbReference type="Proteomes" id="UP000178485"/>
    </source>
</evidence>
<dbReference type="PANTHER" id="PTHR41878:SF1">
    <property type="entry name" value="TNPR PROTEIN"/>
    <property type="match status" value="1"/>
</dbReference>
<dbReference type="Pfam" id="PF07929">
    <property type="entry name" value="PRiA4_ORF3"/>
    <property type="match status" value="1"/>
</dbReference>
<dbReference type="AlphaFoldDB" id="A0A1G4GAR3"/>
<organism evidence="2 3">
    <name type="scientific">Petrimonas mucosa</name>
    <dbReference type="NCBI Taxonomy" id="1642646"/>
    <lineage>
        <taxon>Bacteria</taxon>
        <taxon>Pseudomonadati</taxon>
        <taxon>Bacteroidota</taxon>
        <taxon>Bacteroidia</taxon>
        <taxon>Bacteroidales</taxon>
        <taxon>Dysgonomonadaceae</taxon>
        <taxon>Petrimonas</taxon>
    </lineage>
</organism>
<evidence type="ECO:0000313" key="2">
    <source>
        <dbReference type="EMBL" id="SCM59644.1"/>
    </source>
</evidence>
<gene>
    <name evidence="2" type="ORF">ING2E5A_2849</name>
</gene>